<evidence type="ECO:0000313" key="3">
    <source>
        <dbReference type="Proteomes" id="UP000248917"/>
    </source>
</evidence>
<sequence>MKIFFKIMLIVSLVASFQLQAWSQMSYALNPEAQAKLASLSFLEGTWKGTGWMMGENRVKMTFEQEERVQFQLSGTVLQIEGKGRADGKTVHHALAMIQSGTEDGKFEFTSFLQNGLRGTYPARWENNQLIWQPTEQVRYVIKLNDQGQWFEVGEYDAGGTWYQFFEMTLDKVK</sequence>
<dbReference type="AlphaFoldDB" id="A0A326RZK2"/>
<keyword evidence="3" id="KW-1185">Reference proteome</keyword>
<protein>
    <recommendedName>
        <fullName evidence="4">DUF1579 domain-containing protein</fullName>
    </recommendedName>
</protein>
<dbReference type="Proteomes" id="UP000248917">
    <property type="component" value="Unassembled WGS sequence"/>
</dbReference>
<feature type="chain" id="PRO_5016364386" description="DUF1579 domain-containing protein" evidence="1">
    <location>
        <begin position="22"/>
        <end position="174"/>
    </location>
</feature>
<organism evidence="2 3">
    <name type="scientific">Algoriphagus aquaeductus</name>
    <dbReference type="NCBI Taxonomy" id="475299"/>
    <lineage>
        <taxon>Bacteria</taxon>
        <taxon>Pseudomonadati</taxon>
        <taxon>Bacteroidota</taxon>
        <taxon>Cytophagia</taxon>
        <taxon>Cytophagales</taxon>
        <taxon>Cyclobacteriaceae</taxon>
        <taxon>Algoriphagus</taxon>
    </lineage>
</organism>
<gene>
    <name evidence="2" type="ORF">CLV31_102348</name>
</gene>
<evidence type="ECO:0000313" key="2">
    <source>
        <dbReference type="EMBL" id="PZV86448.1"/>
    </source>
</evidence>
<comment type="caution">
    <text evidence="2">The sequence shown here is derived from an EMBL/GenBank/DDBJ whole genome shotgun (WGS) entry which is preliminary data.</text>
</comment>
<evidence type="ECO:0000256" key="1">
    <source>
        <dbReference type="SAM" id="SignalP"/>
    </source>
</evidence>
<accession>A0A326RZK2</accession>
<evidence type="ECO:0008006" key="4">
    <source>
        <dbReference type="Google" id="ProtNLM"/>
    </source>
</evidence>
<reference evidence="2 3" key="1">
    <citation type="submission" date="2018-06" db="EMBL/GenBank/DDBJ databases">
        <title>Genomic Encyclopedia of Archaeal and Bacterial Type Strains, Phase II (KMG-II): from individual species to whole genera.</title>
        <authorList>
            <person name="Goeker M."/>
        </authorList>
    </citation>
    <scope>NUCLEOTIDE SEQUENCE [LARGE SCALE GENOMIC DNA]</scope>
    <source>
        <strain evidence="2 3">T4</strain>
    </source>
</reference>
<dbReference type="RefSeq" id="WP_111391578.1">
    <property type="nucleotide sequence ID" value="NZ_JBJINY010000081.1"/>
</dbReference>
<name>A0A326RZK2_9BACT</name>
<keyword evidence="1" id="KW-0732">Signal</keyword>
<feature type="signal peptide" evidence="1">
    <location>
        <begin position="1"/>
        <end position="21"/>
    </location>
</feature>
<proteinExistence type="predicted"/>
<dbReference type="OrthoDB" id="1437459at2"/>
<dbReference type="EMBL" id="QKTX01000002">
    <property type="protein sequence ID" value="PZV86448.1"/>
    <property type="molecule type" value="Genomic_DNA"/>
</dbReference>